<evidence type="ECO:0000313" key="3">
    <source>
        <dbReference type="Proteomes" id="UP000002071"/>
    </source>
</evidence>
<feature type="transmembrane region" description="Helical" evidence="1">
    <location>
        <begin position="240"/>
        <end position="263"/>
    </location>
</feature>
<keyword evidence="1" id="KW-1133">Transmembrane helix</keyword>
<sequence>MTNGDTGRGRATAGNEPPRSGGYYHLMKAVIHRDLVIWLRYPVNAATGILMALIFFGLIFYGGRLVAGQAIDDTIEGLIVGYFLWTLAQGAYFGITNDVQAEAGWGTLERHFMTPFGFGPVILAKSIAVVLRTFLTSAVVLAAMLVMTGRSLELPLVTVVVVAALAVASAFGLGLAMGGLSVLYKRINNVANLLQFAFIGLISAPVFEIPWTRILPLVQGSALLQVVMRDGDRLWELDPLALAILVGTAGFYLGAGYLAFVLATRRARRLGVLGDY</sequence>
<feature type="transmembrane region" description="Helical" evidence="1">
    <location>
        <begin position="41"/>
        <end position="61"/>
    </location>
</feature>
<dbReference type="KEGG" id="hut:Huta_0698"/>
<dbReference type="PANTHER" id="PTHR43229:SF2">
    <property type="entry name" value="NODULATION PROTEIN J"/>
    <property type="match status" value="1"/>
</dbReference>
<name>C7NTP5_HALUD</name>
<evidence type="ECO:0000313" key="2">
    <source>
        <dbReference type="EMBL" id="ACV10884.1"/>
    </source>
</evidence>
<dbReference type="RefSeq" id="WP_015788464.1">
    <property type="nucleotide sequence ID" value="NC_013158.1"/>
</dbReference>
<dbReference type="eggNOG" id="arCOG01465">
    <property type="taxonomic scope" value="Archaea"/>
</dbReference>
<dbReference type="InterPro" id="IPR051784">
    <property type="entry name" value="Nod_factor_ABC_transporter"/>
</dbReference>
<organism evidence="2 3">
    <name type="scientific">Halorhabdus utahensis (strain DSM 12940 / JCM 11049 / AX-2)</name>
    <dbReference type="NCBI Taxonomy" id="519442"/>
    <lineage>
        <taxon>Archaea</taxon>
        <taxon>Methanobacteriati</taxon>
        <taxon>Methanobacteriota</taxon>
        <taxon>Stenosarchaea group</taxon>
        <taxon>Halobacteria</taxon>
        <taxon>Halobacteriales</taxon>
        <taxon>Haloarculaceae</taxon>
        <taxon>Halorhabdus</taxon>
    </lineage>
</organism>
<keyword evidence="1" id="KW-0812">Transmembrane</keyword>
<accession>C7NTP5</accession>
<protein>
    <submittedName>
        <fullName evidence="2">ABC-2 type transporter</fullName>
    </submittedName>
</protein>
<gene>
    <name evidence="2" type="ordered locus">Huta_0698</name>
</gene>
<feature type="transmembrane region" description="Helical" evidence="1">
    <location>
        <begin position="190"/>
        <end position="207"/>
    </location>
</feature>
<evidence type="ECO:0000256" key="1">
    <source>
        <dbReference type="SAM" id="Phobius"/>
    </source>
</evidence>
<feature type="transmembrane region" description="Helical" evidence="1">
    <location>
        <begin position="154"/>
        <end position="178"/>
    </location>
</feature>
<keyword evidence="3" id="KW-1185">Reference proteome</keyword>
<dbReference type="STRING" id="519442.Huta_0698"/>
<dbReference type="HOGENOM" id="CLU_078424_0_0_2"/>
<dbReference type="PANTHER" id="PTHR43229">
    <property type="entry name" value="NODULATION PROTEIN J"/>
    <property type="match status" value="1"/>
</dbReference>
<proteinExistence type="predicted"/>
<keyword evidence="1" id="KW-0472">Membrane</keyword>
<dbReference type="Proteomes" id="UP000002071">
    <property type="component" value="Chromosome"/>
</dbReference>
<dbReference type="OrthoDB" id="312397at2157"/>
<dbReference type="EMBL" id="CP001687">
    <property type="protein sequence ID" value="ACV10884.1"/>
    <property type="molecule type" value="Genomic_DNA"/>
</dbReference>
<dbReference type="GeneID" id="8382967"/>
<dbReference type="AlphaFoldDB" id="C7NTP5"/>
<reference evidence="2 3" key="1">
    <citation type="journal article" date="2009" name="Stand. Genomic Sci.">
        <title>Complete genome sequence of Halorhabdus utahensis type strain (AX-2).</title>
        <authorList>
            <person name="Anderson I."/>
            <person name="Tindall B.J."/>
            <person name="Pomrenke H."/>
            <person name="Goker M."/>
            <person name="Lapidus A."/>
            <person name="Nolan M."/>
            <person name="Copeland A."/>
            <person name="Glavina Del Rio T."/>
            <person name="Chen F."/>
            <person name="Tice H."/>
            <person name="Cheng J.F."/>
            <person name="Lucas S."/>
            <person name="Chertkov O."/>
            <person name="Bruce D."/>
            <person name="Brettin T."/>
            <person name="Detter J.C."/>
            <person name="Han C."/>
            <person name="Goodwin L."/>
            <person name="Land M."/>
            <person name="Hauser L."/>
            <person name="Chang Y.J."/>
            <person name="Jeffries C.D."/>
            <person name="Pitluck S."/>
            <person name="Pati A."/>
            <person name="Mavromatis K."/>
            <person name="Ivanova N."/>
            <person name="Ovchinnikova G."/>
            <person name="Chen A."/>
            <person name="Palaniappan K."/>
            <person name="Chain P."/>
            <person name="Rohde M."/>
            <person name="Bristow J."/>
            <person name="Eisen J.A."/>
            <person name="Markowitz V."/>
            <person name="Hugenholtz P."/>
            <person name="Kyrpides N.C."/>
            <person name="Klenk H.P."/>
        </authorList>
    </citation>
    <scope>NUCLEOTIDE SEQUENCE [LARGE SCALE GENOMIC DNA]</scope>
    <source>
        <strain evidence="3">DSM 12940 / JCM 11049 / AX-2</strain>
    </source>
</reference>